<keyword evidence="2" id="KW-1185">Reference proteome</keyword>
<dbReference type="Proteomes" id="UP000054279">
    <property type="component" value="Unassembled WGS sequence"/>
</dbReference>
<evidence type="ECO:0000313" key="1">
    <source>
        <dbReference type="EMBL" id="KIJ26601.1"/>
    </source>
</evidence>
<dbReference type="HOGENOM" id="CLU_011456_2_0_1"/>
<dbReference type="AlphaFoldDB" id="A0A0C9UM74"/>
<accession>A0A0C9UM74</accession>
<protein>
    <submittedName>
        <fullName evidence="1">Uncharacterized protein</fullName>
    </submittedName>
</protein>
<organism evidence="1 2">
    <name type="scientific">Sphaerobolus stellatus (strain SS14)</name>
    <dbReference type="NCBI Taxonomy" id="990650"/>
    <lineage>
        <taxon>Eukaryota</taxon>
        <taxon>Fungi</taxon>
        <taxon>Dikarya</taxon>
        <taxon>Basidiomycota</taxon>
        <taxon>Agaricomycotina</taxon>
        <taxon>Agaricomycetes</taxon>
        <taxon>Phallomycetidae</taxon>
        <taxon>Geastrales</taxon>
        <taxon>Sphaerobolaceae</taxon>
        <taxon>Sphaerobolus</taxon>
    </lineage>
</organism>
<gene>
    <name evidence="1" type="ORF">M422DRAFT_272295</name>
</gene>
<evidence type="ECO:0000313" key="2">
    <source>
        <dbReference type="Proteomes" id="UP000054279"/>
    </source>
</evidence>
<name>A0A0C9UM74_SPHS4</name>
<reference evidence="1 2" key="1">
    <citation type="submission" date="2014-06" db="EMBL/GenBank/DDBJ databases">
        <title>Evolutionary Origins and Diversification of the Mycorrhizal Mutualists.</title>
        <authorList>
            <consortium name="DOE Joint Genome Institute"/>
            <consortium name="Mycorrhizal Genomics Consortium"/>
            <person name="Kohler A."/>
            <person name="Kuo A."/>
            <person name="Nagy L.G."/>
            <person name="Floudas D."/>
            <person name="Copeland A."/>
            <person name="Barry K.W."/>
            <person name="Cichocki N."/>
            <person name="Veneault-Fourrey C."/>
            <person name="LaButti K."/>
            <person name="Lindquist E.A."/>
            <person name="Lipzen A."/>
            <person name="Lundell T."/>
            <person name="Morin E."/>
            <person name="Murat C."/>
            <person name="Riley R."/>
            <person name="Ohm R."/>
            <person name="Sun H."/>
            <person name="Tunlid A."/>
            <person name="Henrissat B."/>
            <person name="Grigoriev I.V."/>
            <person name="Hibbett D.S."/>
            <person name="Martin F."/>
        </authorList>
    </citation>
    <scope>NUCLEOTIDE SEQUENCE [LARGE SCALE GENOMIC DNA]</scope>
    <source>
        <strain evidence="1 2">SS14</strain>
    </source>
</reference>
<dbReference type="EMBL" id="KN837363">
    <property type="protein sequence ID" value="KIJ26601.1"/>
    <property type="molecule type" value="Genomic_DNA"/>
</dbReference>
<sequence length="469" mass="53268">MDIRGIKLTNKDRDHLGNDPFEVLADVIPALDFDYMSKPENGECVVDLGISASPEADEPMVGLWNLTQVDASLVKLVQTLLASLMLAILQIMVQYLQNIPLIVLQLSRRENSDAYAANDAKKSSYGVRDELQASIQTVKALFPVAKQKIPSRIYFDFWIRRIQELKFLQTRVTKQRPSNACNLTLLNMYLIKSIVTNPHEDSFTRSVLQDLNFQPSSQRFGIFFLTTLHHHTPAVHQMEQDDDAVIQHVTSTNGKHKQCQKDIEEDPRRTEEYPLGTHPSWHEITDILYTNPTLITENWEDILNFWTVKQIQDTFHSPAFLPHNSHWKGLPDGPKQLSFGERFNSFFPPLEAEFLTSSSEHDILCLRDGLQAAFELLECLPDKKTGINSQPWKYHPEKGGPNFIVNAKAYKIHGVGPPKKNTNIPHPRAIATHTKIEALLLGDNLNISFNDAAKHIKGNNRQAKKKKTG</sequence>
<proteinExistence type="predicted"/>